<sequence>MVCTEFLAHINELAALVREPCQGRVDLAHVVSQVAARVRAKSEYYQRIEIFWLLDAPLPAPRSSLPAPRSPLPAPRSPIP</sequence>
<reference evidence="2" key="1">
    <citation type="submission" date="2017-08" db="EMBL/GenBank/DDBJ databases">
        <authorList>
            <person name="Grouzdev D.S."/>
            <person name="Gaisin V.A."/>
            <person name="Rysina M.S."/>
            <person name="Gorlenko V.M."/>
        </authorList>
    </citation>
    <scope>NUCLEOTIDE SEQUENCE [LARGE SCALE GENOMIC DNA]</scope>
    <source>
        <strain evidence="2">Kir15-3F</strain>
    </source>
</reference>
<dbReference type="EMBL" id="NQWI01000057">
    <property type="protein sequence ID" value="PDW02660.1"/>
    <property type="molecule type" value="Genomic_DNA"/>
</dbReference>
<evidence type="ECO:0000313" key="1">
    <source>
        <dbReference type="EMBL" id="PDW02660.1"/>
    </source>
</evidence>
<accession>A0A2A6RIJ0</accession>
<evidence type="ECO:0000313" key="2">
    <source>
        <dbReference type="Proteomes" id="UP000220527"/>
    </source>
</evidence>
<keyword evidence="2" id="KW-1185">Reference proteome</keyword>
<dbReference type="AlphaFoldDB" id="A0A2A6RIJ0"/>
<comment type="caution">
    <text evidence="1">The sequence shown here is derived from an EMBL/GenBank/DDBJ whole genome shotgun (WGS) entry which is preliminary data.</text>
</comment>
<dbReference type="Proteomes" id="UP000220527">
    <property type="component" value="Unassembled WGS sequence"/>
</dbReference>
<organism evidence="1 2">
    <name type="scientific">Candidatus Viridilinea mediisalina</name>
    <dbReference type="NCBI Taxonomy" id="2024553"/>
    <lineage>
        <taxon>Bacteria</taxon>
        <taxon>Bacillati</taxon>
        <taxon>Chloroflexota</taxon>
        <taxon>Chloroflexia</taxon>
        <taxon>Chloroflexales</taxon>
        <taxon>Chloroflexineae</taxon>
        <taxon>Oscillochloridaceae</taxon>
        <taxon>Candidatus Viridilinea</taxon>
    </lineage>
</organism>
<gene>
    <name evidence="1" type="ORF">CJ255_12915</name>
</gene>
<name>A0A2A6RIJ0_9CHLR</name>
<protein>
    <submittedName>
        <fullName evidence="1">Uncharacterized protein</fullName>
    </submittedName>
</protein>
<proteinExistence type="predicted"/>